<feature type="domain" description="Transcription regulator PadR N-terminal" evidence="1">
    <location>
        <begin position="14"/>
        <end position="83"/>
    </location>
</feature>
<dbReference type="Proteomes" id="UP000053352">
    <property type="component" value="Unassembled WGS sequence"/>
</dbReference>
<protein>
    <recommendedName>
        <fullName evidence="1">Transcription regulator PadR N-terminal domain-containing protein</fullName>
    </recommendedName>
</protein>
<dbReference type="PANTHER" id="PTHR33169">
    <property type="entry name" value="PADR-FAMILY TRANSCRIPTIONAL REGULATOR"/>
    <property type="match status" value="1"/>
</dbReference>
<dbReference type="InterPro" id="IPR052509">
    <property type="entry name" value="Metal_resp_DNA-bind_regulator"/>
</dbReference>
<keyword evidence="3" id="KW-1185">Reference proteome</keyword>
<dbReference type="Pfam" id="PF03551">
    <property type="entry name" value="PadR"/>
    <property type="match status" value="1"/>
</dbReference>
<evidence type="ECO:0000313" key="3">
    <source>
        <dbReference type="Proteomes" id="UP000053352"/>
    </source>
</evidence>
<gene>
    <name evidence="2" type="ORF">CF15_07685</name>
</gene>
<evidence type="ECO:0000259" key="1">
    <source>
        <dbReference type="Pfam" id="PF03551"/>
    </source>
</evidence>
<dbReference type="Gene3D" id="1.10.10.10">
    <property type="entry name" value="Winged helix-like DNA-binding domain superfamily/Winged helix DNA-binding domain"/>
    <property type="match status" value="1"/>
</dbReference>
<dbReference type="EMBL" id="LNTB01000001">
    <property type="protein sequence ID" value="KSW12587.1"/>
    <property type="molecule type" value="Genomic_DNA"/>
</dbReference>
<accession>A0A0V8RX08</accession>
<dbReference type="STRING" id="2309.CF15_07685"/>
<dbReference type="PANTHER" id="PTHR33169:SF14">
    <property type="entry name" value="TRANSCRIPTIONAL REGULATOR RV3488"/>
    <property type="match status" value="1"/>
</dbReference>
<name>A0A0V8RX08_PYROC</name>
<dbReference type="InterPro" id="IPR036390">
    <property type="entry name" value="WH_DNA-bd_sf"/>
</dbReference>
<dbReference type="AlphaFoldDB" id="A0A0V8RX08"/>
<evidence type="ECO:0000313" key="2">
    <source>
        <dbReference type="EMBL" id="KSW12587.1"/>
    </source>
</evidence>
<dbReference type="SUPFAM" id="SSF46785">
    <property type="entry name" value="Winged helix' DNA-binding domain"/>
    <property type="match status" value="1"/>
</dbReference>
<dbReference type="RefSeq" id="WP_058371269.1">
    <property type="nucleotide sequence ID" value="NZ_LNTB01000001.1"/>
</dbReference>
<sequence>MPRQGCIPYIQLAILILLEKQGPLCGYGLYKRLRAAGLDVSEAVVYTALSRMSQRGLVRAVRGEKDGRQVVLYEITEKGVFKLRKLYSVFWELSRAIEALAEGPETGAGK</sequence>
<comment type="caution">
    <text evidence="2">The sequence shown here is derived from an EMBL/GenBank/DDBJ whole genome shotgun (WGS) entry which is preliminary data.</text>
</comment>
<dbReference type="InterPro" id="IPR005149">
    <property type="entry name" value="Tscrpt_reg_PadR_N"/>
</dbReference>
<dbReference type="InterPro" id="IPR036388">
    <property type="entry name" value="WH-like_DNA-bd_sf"/>
</dbReference>
<organism evidence="2 3">
    <name type="scientific">Pyrodictium occultum</name>
    <dbReference type="NCBI Taxonomy" id="2309"/>
    <lineage>
        <taxon>Archaea</taxon>
        <taxon>Thermoproteota</taxon>
        <taxon>Thermoprotei</taxon>
        <taxon>Desulfurococcales</taxon>
        <taxon>Pyrodictiaceae</taxon>
        <taxon>Pyrodictium</taxon>
    </lineage>
</organism>
<proteinExistence type="predicted"/>
<reference evidence="2 3" key="1">
    <citation type="submission" date="2015-11" db="EMBL/GenBank/DDBJ databases">
        <title>Genome sequence of Pyrodictium occultum PL-19, a marine hyperthermophilic archaeon isolated from Volcano, Italy.</title>
        <authorList>
            <person name="Utturkar S."/>
            <person name="Huber H."/>
            <person name="Leptihn S."/>
            <person name="Brown S."/>
            <person name="Stetter K.O."/>
            <person name="Podar M."/>
        </authorList>
    </citation>
    <scope>NUCLEOTIDE SEQUENCE [LARGE SCALE GENOMIC DNA]</scope>
    <source>
        <strain evidence="2 3">PL-19</strain>
    </source>
</reference>